<dbReference type="Proteomes" id="UP000186609">
    <property type="component" value="Chromosome"/>
</dbReference>
<reference evidence="1 2" key="1">
    <citation type="submission" date="2017-01" db="EMBL/GenBank/DDBJ databases">
        <authorList>
            <person name="Mah S.A."/>
            <person name="Swanson W.J."/>
            <person name="Moy G.W."/>
            <person name="Vacquier V.D."/>
        </authorList>
    </citation>
    <scope>NUCLEOTIDE SEQUENCE [LARGE SCALE GENOMIC DNA]</scope>
    <source>
        <strain evidence="1 2">DCY110</strain>
    </source>
</reference>
<dbReference type="OrthoDB" id="1495085at2"/>
<dbReference type="STRING" id="1842727.RD110_08405"/>
<dbReference type="KEGG" id="rhy:RD110_08405"/>
<dbReference type="AlphaFoldDB" id="A0A1P8K3H3"/>
<gene>
    <name evidence="1" type="ORF">RD110_08405</name>
</gene>
<accession>A0A1P8K3H3</accession>
<evidence type="ECO:0000313" key="2">
    <source>
        <dbReference type="Proteomes" id="UP000186609"/>
    </source>
</evidence>
<name>A0A1P8K3H3_9BURK</name>
<protein>
    <submittedName>
        <fullName evidence="1">Uncharacterized protein</fullName>
    </submittedName>
</protein>
<evidence type="ECO:0000313" key="1">
    <source>
        <dbReference type="EMBL" id="APW40555.1"/>
    </source>
</evidence>
<organism evidence="1 2">
    <name type="scientific">Rhodoferax koreensis</name>
    <dbReference type="NCBI Taxonomy" id="1842727"/>
    <lineage>
        <taxon>Bacteria</taxon>
        <taxon>Pseudomonadati</taxon>
        <taxon>Pseudomonadota</taxon>
        <taxon>Betaproteobacteria</taxon>
        <taxon>Burkholderiales</taxon>
        <taxon>Comamonadaceae</taxon>
        <taxon>Rhodoferax</taxon>
    </lineage>
</organism>
<keyword evidence="2" id="KW-1185">Reference proteome</keyword>
<proteinExistence type="predicted"/>
<sequence length="130" mass="13983">MNKSHDTHKVLFVGQVPETVDFSDPALPPGFDAAKIHAGIAAGMQQMLDRGWQADLCLVQPDETAAIALKQQLAGKDYECVVIGGGLRIPPKSLLLFEMLINAVHRSAPHAAIAFNTTPLDTADAANRWL</sequence>
<dbReference type="EMBL" id="CP019236">
    <property type="protein sequence ID" value="APW40555.1"/>
    <property type="molecule type" value="Genomic_DNA"/>
</dbReference>